<feature type="active site" description="Proton donor" evidence="8">
    <location>
        <position position="76"/>
    </location>
</feature>
<feature type="binding site" evidence="8">
    <location>
        <position position="225"/>
    </location>
    <ligand>
        <name>substrate</name>
    </ligand>
</feature>
<evidence type="ECO:0000256" key="2">
    <source>
        <dbReference type="ARBA" id="ARBA00010219"/>
    </source>
</evidence>
<accession>A0AAW8TY09</accession>
<evidence type="ECO:0000313" key="10">
    <source>
        <dbReference type="EMBL" id="MDT2808952.1"/>
    </source>
</evidence>
<dbReference type="HAMAP" id="MF_00197">
    <property type="entry name" value="DAP_epimerase"/>
    <property type="match status" value="1"/>
</dbReference>
<comment type="catalytic activity">
    <reaction evidence="7 8">
        <text>(2S,6S)-2,6-diaminopimelate = meso-2,6-diaminopimelate</text>
        <dbReference type="Rhea" id="RHEA:15393"/>
        <dbReference type="ChEBI" id="CHEBI:57609"/>
        <dbReference type="ChEBI" id="CHEBI:57791"/>
        <dbReference type="EC" id="5.1.1.7"/>
    </reaction>
</comment>
<feature type="binding site" evidence="8">
    <location>
        <begin position="77"/>
        <end position="78"/>
    </location>
    <ligand>
        <name>substrate</name>
    </ligand>
</feature>
<reference evidence="10" key="1">
    <citation type="submission" date="2023-03" db="EMBL/GenBank/DDBJ databases">
        <authorList>
            <person name="Shen W."/>
            <person name="Cai J."/>
        </authorList>
    </citation>
    <scope>NUCLEOTIDE SEQUENCE</scope>
    <source>
        <strain evidence="10">B226-2</strain>
    </source>
</reference>
<evidence type="ECO:0000256" key="5">
    <source>
        <dbReference type="ARBA" id="ARBA00023154"/>
    </source>
</evidence>
<protein>
    <recommendedName>
        <fullName evidence="3 8">Diaminopimelate epimerase</fullName>
        <shortName evidence="8">DAP epimerase</shortName>
        <ecNumber evidence="3 8">5.1.1.7</ecNumber>
    </recommendedName>
    <alternativeName>
        <fullName evidence="8">PLP-independent amino acid racemase</fullName>
    </alternativeName>
</protein>
<evidence type="ECO:0000256" key="8">
    <source>
        <dbReference type="HAMAP-Rule" id="MF_00197"/>
    </source>
</evidence>
<evidence type="ECO:0000313" key="11">
    <source>
        <dbReference type="Proteomes" id="UP001256711"/>
    </source>
</evidence>
<feature type="active site" description="Proton acceptor" evidence="8">
    <location>
        <position position="275"/>
    </location>
</feature>
<dbReference type="InterPro" id="IPR001653">
    <property type="entry name" value="DAP_epimerase_DapF"/>
</dbReference>
<comment type="pathway">
    <text evidence="1 8">Amino-acid biosynthesis; L-lysine biosynthesis via DAP pathway; DL-2,6-diaminopimelate from LL-2,6-diaminopimelate: step 1/1.</text>
</comment>
<name>A0AAW8TY09_9ENTE</name>
<keyword evidence="4 8" id="KW-0028">Amino-acid biosynthesis</keyword>
<feature type="binding site" evidence="8">
    <location>
        <begin position="265"/>
        <end position="266"/>
    </location>
    <ligand>
        <name>substrate</name>
    </ligand>
</feature>
<dbReference type="EMBL" id="JARQBJ010000001">
    <property type="protein sequence ID" value="MDT2808952.1"/>
    <property type="molecule type" value="Genomic_DNA"/>
</dbReference>
<dbReference type="EC" id="5.1.1.7" evidence="3 8"/>
<dbReference type="GO" id="GO:0009089">
    <property type="term" value="P:lysine biosynthetic process via diaminopimelate"/>
    <property type="evidence" value="ECO:0007669"/>
    <property type="project" value="UniProtKB-UniRule"/>
</dbReference>
<organism evidence="10 11">
    <name type="scientific">Enterococcus asini</name>
    <dbReference type="NCBI Taxonomy" id="57732"/>
    <lineage>
        <taxon>Bacteria</taxon>
        <taxon>Bacillati</taxon>
        <taxon>Bacillota</taxon>
        <taxon>Bacilli</taxon>
        <taxon>Lactobacillales</taxon>
        <taxon>Enterococcaceae</taxon>
        <taxon>Enterococcus</taxon>
    </lineage>
</organism>
<feature type="binding site" evidence="8">
    <location>
        <position position="13"/>
    </location>
    <ligand>
        <name>substrate</name>
    </ligand>
</feature>
<feature type="active site" evidence="9">
    <location>
        <position position="76"/>
    </location>
</feature>
<keyword evidence="5 8" id="KW-0457">Lysine biosynthesis</keyword>
<evidence type="ECO:0000256" key="3">
    <source>
        <dbReference type="ARBA" id="ARBA00013080"/>
    </source>
</evidence>
<dbReference type="Gene3D" id="3.10.310.10">
    <property type="entry name" value="Diaminopimelate Epimerase, Chain A, domain 1"/>
    <property type="match status" value="2"/>
</dbReference>
<feature type="binding site" evidence="8">
    <location>
        <begin position="276"/>
        <end position="277"/>
    </location>
    <ligand>
        <name>substrate</name>
    </ligand>
</feature>
<dbReference type="SUPFAM" id="SSF54506">
    <property type="entry name" value="Diaminopimelate epimerase-like"/>
    <property type="match status" value="2"/>
</dbReference>
<dbReference type="NCBIfam" id="TIGR00652">
    <property type="entry name" value="DapF"/>
    <property type="match status" value="1"/>
</dbReference>
<dbReference type="PROSITE" id="PS01326">
    <property type="entry name" value="DAP_EPIMERASE"/>
    <property type="match status" value="1"/>
</dbReference>
<dbReference type="GO" id="GO:0008837">
    <property type="term" value="F:diaminopimelate epimerase activity"/>
    <property type="evidence" value="ECO:0007669"/>
    <property type="project" value="UniProtKB-UniRule"/>
</dbReference>
<dbReference type="PANTHER" id="PTHR31689:SF0">
    <property type="entry name" value="DIAMINOPIMELATE EPIMERASE"/>
    <property type="match status" value="1"/>
</dbReference>
<dbReference type="InterPro" id="IPR018510">
    <property type="entry name" value="DAP_epimerase_AS"/>
</dbReference>
<dbReference type="Pfam" id="PF01678">
    <property type="entry name" value="DAP_epimerase"/>
    <property type="match status" value="2"/>
</dbReference>
<evidence type="ECO:0000256" key="4">
    <source>
        <dbReference type="ARBA" id="ARBA00022605"/>
    </source>
</evidence>
<comment type="function">
    <text evidence="8">Catalyzes the stereoinversion of LL-2,6-diaminopimelate (L,L-DAP) to meso-diaminopimelate (meso-DAP), a precursor of L-lysine and an essential component of the bacterial peptidoglycan.</text>
</comment>
<feature type="site" description="Could be important to modulate the pK values of the two catalytic cysteine residues" evidence="8">
    <location>
        <position position="191"/>
    </location>
</feature>
<proteinExistence type="inferred from homology"/>
<evidence type="ECO:0000256" key="9">
    <source>
        <dbReference type="PROSITE-ProRule" id="PRU10125"/>
    </source>
</evidence>
<comment type="subcellular location">
    <subcellularLocation>
        <location evidence="8">Cytoplasm</location>
    </subcellularLocation>
</comment>
<dbReference type="PANTHER" id="PTHR31689">
    <property type="entry name" value="DIAMINOPIMELATE EPIMERASE, CHLOROPLASTIC"/>
    <property type="match status" value="1"/>
</dbReference>
<dbReference type="Proteomes" id="UP001256711">
    <property type="component" value="Unassembled WGS sequence"/>
</dbReference>
<gene>
    <name evidence="8 10" type="primary">dapF</name>
    <name evidence="10" type="ORF">P7H43_00355</name>
</gene>
<evidence type="ECO:0000256" key="6">
    <source>
        <dbReference type="ARBA" id="ARBA00023235"/>
    </source>
</evidence>
<dbReference type="AlphaFoldDB" id="A0AAW8TY09"/>
<evidence type="ECO:0000256" key="1">
    <source>
        <dbReference type="ARBA" id="ARBA00005196"/>
    </source>
</evidence>
<dbReference type="RefSeq" id="WP_311834800.1">
    <property type="nucleotide sequence ID" value="NZ_JARQBJ010000001.1"/>
</dbReference>
<keyword evidence="6 8" id="KW-0413">Isomerase</keyword>
<comment type="similarity">
    <text evidence="2 8">Belongs to the diaminopimelate epimerase family.</text>
</comment>
<feature type="site" description="Could be important to modulate the pK values of the two catalytic cysteine residues" evidence="8">
    <location>
        <position position="265"/>
    </location>
</feature>
<comment type="caution">
    <text evidence="8">Lacks conserved residue(s) required for the propagation of feature annotation.</text>
</comment>
<evidence type="ECO:0000256" key="7">
    <source>
        <dbReference type="ARBA" id="ARBA00051712"/>
    </source>
</evidence>
<comment type="caution">
    <text evidence="10">The sequence shown here is derived from an EMBL/GenBank/DDBJ whole genome shotgun (WGS) entry which is preliminary data.</text>
</comment>
<feature type="binding site" evidence="8">
    <location>
        <position position="67"/>
    </location>
    <ligand>
        <name>substrate</name>
    </ligand>
</feature>
<sequence length="337" mass="36577">MEIPFYKMQGCGNDFIIFDNRRYSFTMAQLSTLAKQICQQRLSLGGDALMVVDNSRATGDFRMIFFNADGSEAEMCGNGARCLARYAYEEGIAGPVMTIETLAGLVPAWREDQRTYRVRLNEPTKYEREIAFSKDERIAELLEDALKEKTAKSGSATLDWSLETIGQSLRQQAQGISFLDYVELGNPGLPHLIVGYPQLAETALTDLKPLAQALRNWSALPKGANVNFVAVAPVPDSEILAANLAKEASPDLVKPAGQVIVRTYERGVEDFTLACGTGAGSVAYSLVQRELVQTGAPVVLDVLGGQLAVTVRGKQLDLIGPTNVVAKGLLVDEDVVL</sequence>
<comment type="subunit">
    <text evidence="8">Homodimer.</text>
</comment>
<dbReference type="GO" id="GO:0005829">
    <property type="term" value="C:cytosol"/>
    <property type="evidence" value="ECO:0007669"/>
    <property type="project" value="TreeGrafter"/>
</dbReference>
<keyword evidence="8" id="KW-0963">Cytoplasm</keyword>